<dbReference type="Proteomes" id="UP001500974">
    <property type="component" value="Unassembled WGS sequence"/>
</dbReference>
<gene>
    <name evidence="2" type="ORF">GCM10009784_03940</name>
</gene>
<organism evidence="2 3">
    <name type="scientific">Arthrobacter parietis</name>
    <dbReference type="NCBI Taxonomy" id="271434"/>
    <lineage>
        <taxon>Bacteria</taxon>
        <taxon>Bacillati</taxon>
        <taxon>Actinomycetota</taxon>
        <taxon>Actinomycetes</taxon>
        <taxon>Micrococcales</taxon>
        <taxon>Micrococcaceae</taxon>
        <taxon>Arthrobacter</taxon>
    </lineage>
</organism>
<comment type="caution">
    <text evidence="2">The sequence shown here is derived from an EMBL/GenBank/DDBJ whole genome shotgun (WGS) entry which is preliminary data.</text>
</comment>
<dbReference type="EMBL" id="BAAAON010000001">
    <property type="protein sequence ID" value="GAA2172657.1"/>
    <property type="molecule type" value="Genomic_DNA"/>
</dbReference>
<dbReference type="Gene3D" id="3.40.960.10">
    <property type="entry name" value="VSR Endonuclease"/>
    <property type="match status" value="1"/>
</dbReference>
<evidence type="ECO:0000259" key="1">
    <source>
        <dbReference type="Pfam" id="PF13338"/>
    </source>
</evidence>
<reference evidence="3" key="1">
    <citation type="journal article" date="2019" name="Int. J. Syst. Evol. Microbiol.">
        <title>The Global Catalogue of Microorganisms (GCM) 10K type strain sequencing project: providing services to taxonomists for standard genome sequencing and annotation.</title>
        <authorList>
            <consortium name="The Broad Institute Genomics Platform"/>
            <consortium name="The Broad Institute Genome Sequencing Center for Infectious Disease"/>
            <person name="Wu L."/>
            <person name="Ma J."/>
        </authorList>
    </citation>
    <scope>NUCLEOTIDE SEQUENCE [LARGE SCALE GENOMIC DNA]</scope>
    <source>
        <strain evidence="3">JCM 14917</strain>
    </source>
</reference>
<proteinExistence type="predicted"/>
<accession>A0ABP5MDG4</accession>
<name>A0ABP5MDG4_9MICC</name>
<evidence type="ECO:0000313" key="3">
    <source>
        <dbReference type="Proteomes" id="UP001500974"/>
    </source>
</evidence>
<feature type="domain" description="AbiEi antitoxin N-terminal" evidence="1">
    <location>
        <begin position="3"/>
        <end position="49"/>
    </location>
</feature>
<dbReference type="InterPro" id="IPR025159">
    <property type="entry name" value="AbiEi_N"/>
</dbReference>
<keyword evidence="3" id="KW-1185">Reference proteome</keyword>
<sequence>MDIVAALQIQGGVARRGTLLAHGVPRQRIDEALSAQRILRPARGVYALPGSDSALVSAACAGAELACITAAKHLGLWVFREPSFVHVTVDHGRPLEGVFRVHRQVKPLSLADICVQSMRCLPELDALCIVESAVVQKKVTLEQLRASATGARDAPLRRIIGLVDPHAESILETVARYRLGEEGLHVSSQVYIPGVGRLDLFVEGILGIEADGREHHSGHKEFEEDRRRWNLLTVKGIPILRVSAKLILREPDSFIRLVRQGLASRKSQ</sequence>
<dbReference type="Pfam" id="PF13338">
    <property type="entry name" value="AbiEi_4"/>
    <property type="match status" value="1"/>
</dbReference>
<dbReference type="RefSeq" id="WP_277357718.1">
    <property type="nucleotide sequence ID" value="NZ_BAAAON010000001.1"/>
</dbReference>
<evidence type="ECO:0000313" key="2">
    <source>
        <dbReference type="EMBL" id="GAA2172657.1"/>
    </source>
</evidence>
<protein>
    <recommendedName>
        <fullName evidence="1">AbiEi antitoxin N-terminal domain-containing protein</fullName>
    </recommendedName>
</protein>